<sequence>MWFRRRKDRSEGHSWFGLHRPFDQKYRAVTSGIVQPWVLFTIRLILAIYAVAASVVHIVIFGTIGDDANYGLYYAYFTRLTWIGLTAYYCAAAFHSGIFVMSIRQLKRGTVSRAPWYPLQKWGRFLQFLHLWLFSTVITMPLLVTIVYWALLASPASFASPFTTWSNVSFHILNTVLLLAELVFGRLRLYWGYLIPCVVVLAAYLGLAYVAHATQGVWVYNFLDPGRPNAKVAAYIIMVLAVEVVVFVIMWGIIHIRDWIWPRGRGVRVVDPHAGRVVA</sequence>
<accession>A0A0C3AXW8</accession>
<dbReference type="EMBL" id="KN824320">
    <property type="protein sequence ID" value="KIM24824.1"/>
    <property type="molecule type" value="Genomic_DNA"/>
</dbReference>
<keyword evidence="1" id="KW-0812">Transmembrane</keyword>
<reference evidence="3" key="2">
    <citation type="submission" date="2015-01" db="EMBL/GenBank/DDBJ databases">
        <title>Evolutionary Origins and Diversification of the Mycorrhizal Mutualists.</title>
        <authorList>
            <consortium name="DOE Joint Genome Institute"/>
            <consortium name="Mycorrhizal Genomics Consortium"/>
            <person name="Kohler A."/>
            <person name="Kuo A."/>
            <person name="Nagy L.G."/>
            <person name="Floudas D."/>
            <person name="Copeland A."/>
            <person name="Barry K.W."/>
            <person name="Cichocki N."/>
            <person name="Veneault-Fourrey C."/>
            <person name="LaButti K."/>
            <person name="Lindquist E.A."/>
            <person name="Lipzen A."/>
            <person name="Lundell T."/>
            <person name="Morin E."/>
            <person name="Murat C."/>
            <person name="Riley R."/>
            <person name="Ohm R."/>
            <person name="Sun H."/>
            <person name="Tunlid A."/>
            <person name="Henrissat B."/>
            <person name="Grigoriev I.V."/>
            <person name="Hibbett D.S."/>
            <person name="Martin F."/>
        </authorList>
    </citation>
    <scope>NUCLEOTIDE SEQUENCE [LARGE SCALE GENOMIC DNA]</scope>
    <source>
        <strain evidence="3">MAFF 305830</strain>
    </source>
</reference>
<feature type="transmembrane region" description="Helical" evidence="1">
    <location>
        <begin position="164"/>
        <end position="184"/>
    </location>
</feature>
<dbReference type="STRING" id="933852.A0A0C3AXW8"/>
<evidence type="ECO:0000256" key="1">
    <source>
        <dbReference type="SAM" id="Phobius"/>
    </source>
</evidence>
<dbReference type="HOGENOM" id="CLU_062880_0_0_1"/>
<keyword evidence="1" id="KW-1133">Transmembrane helix</keyword>
<feature type="transmembrane region" description="Helical" evidence="1">
    <location>
        <begin position="37"/>
        <end position="60"/>
    </location>
</feature>
<dbReference type="GO" id="GO:0016020">
    <property type="term" value="C:membrane"/>
    <property type="evidence" value="ECO:0007669"/>
    <property type="project" value="TreeGrafter"/>
</dbReference>
<keyword evidence="3" id="KW-1185">Reference proteome</keyword>
<feature type="transmembrane region" description="Helical" evidence="1">
    <location>
        <begin position="80"/>
        <end position="103"/>
    </location>
</feature>
<keyword evidence="1" id="KW-0472">Membrane</keyword>
<dbReference type="OrthoDB" id="419711at2759"/>
<gene>
    <name evidence="2" type="ORF">M408DRAFT_75377</name>
</gene>
<dbReference type="PANTHER" id="PTHR12242">
    <property type="entry name" value="OS02G0130600 PROTEIN-RELATED"/>
    <property type="match status" value="1"/>
</dbReference>
<dbReference type="Proteomes" id="UP000054097">
    <property type="component" value="Unassembled WGS sequence"/>
</dbReference>
<feature type="transmembrane region" description="Helical" evidence="1">
    <location>
        <begin position="191"/>
        <end position="212"/>
    </location>
</feature>
<evidence type="ECO:0000313" key="2">
    <source>
        <dbReference type="EMBL" id="KIM24824.1"/>
    </source>
</evidence>
<feature type="transmembrane region" description="Helical" evidence="1">
    <location>
        <begin position="232"/>
        <end position="254"/>
    </location>
</feature>
<protein>
    <submittedName>
        <fullName evidence="2">Uncharacterized protein</fullName>
    </submittedName>
</protein>
<name>A0A0C3AXW8_SERVB</name>
<evidence type="ECO:0000313" key="3">
    <source>
        <dbReference type="Proteomes" id="UP000054097"/>
    </source>
</evidence>
<feature type="transmembrane region" description="Helical" evidence="1">
    <location>
        <begin position="131"/>
        <end position="152"/>
    </location>
</feature>
<organism evidence="2 3">
    <name type="scientific">Serendipita vermifera MAFF 305830</name>
    <dbReference type="NCBI Taxonomy" id="933852"/>
    <lineage>
        <taxon>Eukaryota</taxon>
        <taxon>Fungi</taxon>
        <taxon>Dikarya</taxon>
        <taxon>Basidiomycota</taxon>
        <taxon>Agaricomycotina</taxon>
        <taxon>Agaricomycetes</taxon>
        <taxon>Sebacinales</taxon>
        <taxon>Serendipitaceae</taxon>
        <taxon>Serendipita</taxon>
    </lineage>
</organism>
<dbReference type="AlphaFoldDB" id="A0A0C3AXW8"/>
<reference evidence="2 3" key="1">
    <citation type="submission" date="2014-04" db="EMBL/GenBank/DDBJ databases">
        <authorList>
            <consortium name="DOE Joint Genome Institute"/>
            <person name="Kuo A."/>
            <person name="Zuccaro A."/>
            <person name="Kohler A."/>
            <person name="Nagy L.G."/>
            <person name="Floudas D."/>
            <person name="Copeland A."/>
            <person name="Barry K.W."/>
            <person name="Cichocki N."/>
            <person name="Veneault-Fourrey C."/>
            <person name="LaButti K."/>
            <person name="Lindquist E.A."/>
            <person name="Lipzen A."/>
            <person name="Lundell T."/>
            <person name="Morin E."/>
            <person name="Murat C."/>
            <person name="Sun H."/>
            <person name="Tunlid A."/>
            <person name="Henrissat B."/>
            <person name="Grigoriev I.V."/>
            <person name="Hibbett D.S."/>
            <person name="Martin F."/>
            <person name="Nordberg H.P."/>
            <person name="Cantor M.N."/>
            <person name="Hua S.X."/>
        </authorList>
    </citation>
    <scope>NUCLEOTIDE SEQUENCE [LARGE SCALE GENOMIC DNA]</scope>
    <source>
        <strain evidence="2 3">MAFF 305830</strain>
    </source>
</reference>
<proteinExistence type="predicted"/>
<dbReference type="PANTHER" id="PTHR12242:SF1">
    <property type="entry name" value="MYND-TYPE DOMAIN-CONTAINING PROTEIN"/>
    <property type="match status" value="1"/>
</dbReference>